<gene>
    <name evidence="2" type="ORF">CV103_11790</name>
</gene>
<dbReference type="Proteomes" id="UP000241206">
    <property type="component" value="Unassembled WGS sequence"/>
</dbReference>
<dbReference type="AlphaFoldDB" id="A0A2T4HX37"/>
<dbReference type="RefSeq" id="WP_107395030.1">
    <property type="nucleotide sequence ID" value="NZ_PHHF01000048.1"/>
</dbReference>
<protein>
    <recommendedName>
        <fullName evidence="4">DUF4230 domain-containing protein</fullName>
    </recommendedName>
</protein>
<keyword evidence="3" id="KW-1185">Reference proteome</keyword>
<evidence type="ECO:0000313" key="2">
    <source>
        <dbReference type="EMBL" id="PTD20257.1"/>
    </source>
</evidence>
<feature type="compositionally biased region" description="Basic and acidic residues" evidence="1">
    <location>
        <begin position="210"/>
        <end position="221"/>
    </location>
</feature>
<evidence type="ECO:0008006" key="4">
    <source>
        <dbReference type="Google" id="ProtNLM"/>
    </source>
</evidence>
<dbReference type="EMBL" id="PHHF01000048">
    <property type="protein sequence ID" value="PTD20257.1"/>
    <property type="molecule type" value="Genomic_DNA"/>
</dbReference>
<feature type="region of interest" description="Disordered" evidence="1">
    <location>
        <begin position="205"/>
        <end position="240"/>
    </location>
</feature>
<evidence type="ECO:0000313" key="3">
    <source>
        <dbReference type="Proteomes" id="UP000241206"/>
    </source>
</evidence>
<name>A0A2T4HX37_9SPHN</name>
<evidence type="ECO:0000256" key="1">
    <source>
        <dbReference type="SAM" id="MobiDB-lite"/>
    </source>
</evidence>
<reference evidence="2 3" key="1">
    <citation type="submission" date="2017-11" db="EMBL/GenBank/DDBJ databases">
        <title>Sphingomonas oleivorans sp. nov., isolated from oil-contaminated soil.</title>
        <authorList>
            <person name="Wang L."/>
            <person name="Chen L."/>
        </authorList>
    </citation>
    <scope>NUCLEOTIDE SEQUENCE [LARGE SCALE GENOMIC DNA]</scope>
    <source>
        <strain evidence="2 3">K101</strain>
    </source>
</reference>
<sequence length="240" mass="25515">MTGRTTRWIAAVAAVAIVAAAAGWFGARRIAGAFNPDPVSIASVSLESMREQNRLVVFAARYVAVVTSTQSRFGLSARKTLIMPGNVRYEIDLGALSPRDVRWNAATRRLTVTLPPPAVAGPEVDMAAIREYDGGGVLMALSDAGTALDAANRQAAQAELLRQAKGALPMRLARDAGRRAVERSFAMPLAAAGLDPAVTVRFADEPAASDGERMDGSRSLEEIYGLNDNQNARPQRGTRP</sequence>
<proteinExistence type="predicted"/>
<dbReference type="Pfam" id="PF14014">
    <property type="entry name" value="DUF4230"/>
    <property type="match status" value="1"/>
</dbReference>
<dbReference type="InterPro" id="IPR025324">
    <property type="entry name" value="DUF4230"/>
</dbReference>
<comment type="caution">
    <text evidence="2">The sequence shown here is derived from an EMBL/GenBank/DDBJ whole genome shotgun (WGS) entry which is preliminary data.</text>
</comment>
<organism evidence="2 3">
    <name type="scientific">Edaphosphingomonas fennica</name>
    <dbReference type="NCBI Taxonomy" id="114404"/>
    <lineage>
        <taxon>Bacteria</taxon>
        <taxon>Pseudomonadati</taxon>
        <taxon>Pseudomonadota</taxon>
        <taxon>Alphaproteobacteria</taxon>
        <taxon>Sphingomonadales</taxon>
        <taxon>Rhizorhabdaceae</taxon>
        <taxon>Edaphosphingomonas</taxon>
    </lineage>
</organism>
<accession>A0A2T4HX37</accession>